<feature type="region of interest" description="Disordered" evidence="1">
    <location>
        <begin position="59"/>
        <end position="86"/>
    </location>
</feature>
<dbReference type="Proteomes" id="UP001151760">
    <property type="component" value="Unassembled WGS sequence"/>
</dbReference>
<evidence type="ECO:0000259" key="2">
    <source>
        <dbReference type="Pfam" id="PF14111"/>
    </source>
</evidence>
<organism evidence="3 4">
    <name type="scientific">Tanacetum coccineum</name>
    <dbReference type="NCBI Taxonomy" id="301880"/>
    <lineage>
        <taxon>Eukaryota</taxon>
        <taxon>Viridiplantae</taxon>
        <taxon>Streptophyta</taxon>
        <taxon>Embryophyta</taxon>
        <taxon>Tracheophyta</taxon>
        <taxon>Spermatophyta</taxon>
        <taxon>Magnoliopsida</taxon>
        <taxon>eudicotyledons</taxon>
        <taxon>Gunneridae</taxon>
        <taxon>Pentapetalae</taxon>
        <taxon>asterids</taxon>
        <taxon>campanulids</taxon>
        <taxon>Asterales</taxon>
        <taxon>Asteraceae</taxon>
        <taxon>Asteroideae</taxon>
        <taxon>Anthemideae</taxon>
        <taxon>Anthemidinae</taxon>
        <taxon>Tanacetum</taxon>
    </lineage>
</organism>
<accession>A0ABQ5HQZ6</accession>
<feature type="region of interest" description="Disordered" evidence="1">
    <location>
        <begin position="1"/>
        <end position="32"/>
    </location>
</feature>
<feature type="domain" description="DUF4283" evidence="2">
    <location>
        <begin position="119"/>
        <end position="160"/>
    </location>
</feature>
<evidence type="ECO:0000313" key="3">
    <source>
        <dbReference type="EMBL" id="GJT90280.1"/>
    </source>
</evidence>
<evidence type="ECO:0000256" key="1">
    <source>
        <dbReference type="SAM" id="MobiDB-lite"/>
    </source>
</evidence>
<comment type="caution">
    <text evidence="3">The sequence shown here is derived from an EMBL/GenBank/DDBJ whole genome shotgun (WGS) entry which is preliminary data.</text>
</comment>
<dbReference type="Pfam" id="PF14111">
    <property type="entry name" value="DUF4283"/>
    <property type="match status" value="1"/>
</dbReference>
<dbReference type="EMBL" id="BQNB010019906">
    <property type="protein sequence ID" value="GJT90280.1"/>
    <property type="molecule type" value="Genomic_DNA"/>
</dbReference>
<evidence type="ECO:0000313" key="4">
    <source>
        <dbReference type="Proteomes" id="UP001151760"/>
    </source>
</evidence>
<dbReference type="PANTHER" id="PTHR31286:SF99">
    <property type="entry name" value="DUF4283 DOMAIN-CONTAINING PROTEIN"/>
    <property type="match status" value="1"/>
</dbReference>
<reference evidence="3" key="2">
    <citation type="submission" date="2022-01" db="EMBL/GenBank/DDBJ databases">
        <authorList>
            <person name="Yamashiro T."/>
            <person name="Shiraishi A."/>
            <person name="Satake H."/>
            <person name="Nakayama K."/>
        </authorList>
    </citation>
    <scope>NUCLEOTIDE SEQUENCE</scope>
</reference>
<dbReference type="PANTHER" id="PTHR31286">
    <property type="entry name" value="GLYCINE-RICH CELL WALL STRUCTURAL PROTEIN 1.8-LIKE"/>
    <property type="match status" value="1"/>
</dbReference>
<protein>
    <recommendedName>
        <fullName evidence="2">DUF4283 domain-containing protein</fullName>
    </recommendedName>
</protein>
<keyword evidence="4" id="KW-1185">Reference proteome</keyword>
<gene>
    <name evidence="3" type="ORF">Tco_1079125</name>
</gene>
<sequence>MERGFLSQKGSGVGRGMKEKQGSMADKSVVDASAAKEVVSPSVVDKNVEKENQSSLVDTTGMGSYPLLPTQETTTTGNAHGKSSYANVTGKPSGKKLIFILCLHRRSKYGLVRSMFSSSTGLFSFQFSSMDGLDAMLENGSWFIRNHPLILKKWHPDENLLKEDVSTIPVWVKLHGVPVTAFREDGLSIIATKLGTPLTLDSYTSNMCMQSWGRSSYTRVIIELRADVELKDNIVLAMPKIIGEGHYICNVRVEYEWKPPRCSSCKVFEHIHEECPKNIGACEKKTVKKPSQTSRGVLVGPKMGFKPLKEYRLVPKKLNASSSCNKKKGVEPTTEVSNSNPFDVLNSVDNDVEFGKLRLLDNDGKPLVPTGIVESDSEVKAVFDETANLRISMSGKDGSDKGYGTNSLLEQ</sequence>
<dbReference type="InterPro" id="IPR025558">
    <property type="entry name" value="DUF4283"/>
</dbReference>
<reference evidence="3" key="1">
    <citation type="journal article" date="2022" name="Int. J. Mol. Sci.">
        <title>Draft Genome of Tanacetum Coccineum: Genomic Comparison of Closely Related Tanacetum-Family Plants.</title>
        <authorList>
            <person name="Yamashiro T."/>
            <person name="Shiraishi A."/>
            <person name="Nakayama K."/>
            <person name="Satake H."/>
        </authorList>
    </citation>
    <scope>NUCLEOTIDE SEQUENCE</scope>
</reference>
<dbReference type="InterPro" id="IPR040256">
    <property type="entry name" value="At4g02000-like"/>
</dbReference>
<name>A0ABQ5HQZ6_9ASTR</name>
<proteinExistence type="predicted"/>